<accession>A0A645EIZ4</accession>
<dbReference type="PANTHER" id="PTHR30404">
    <property type="entry name" value="N-ACETYLMURAMOYL-L-ALANINE AMIDASE"/>
    <property type="match status" value="1"/>
</dbReference>
<dbReference type="SMART" id="SM00646">
    <property type="entry name" value="Ami_3"/>
    <property type="match status" value="1"/>
</dbReference>
<dbReference type="SUPFAM" id="SSF53187">
    <property type="entry name" value="Zn-dependent exopeptidases"/>
    <property type="match status" value="1"/>
</dbReference>
<dbReference type="InterPro" id="IPR002508">
    <property type="entry name" value="MurNAc-LAA_cat"/>
</dbReference>
<proteinExistence type="predicted"/>
<dbReference type="Gene3D" id="3.40.630.40">
    <property type="entry name" value="Zn-dependent exopeptidases"/>
    <property type="match status" value="1"/>
</dbReference>
<keyword evidence="1" id="KW-0378">Hydrolase</keyword>
<dbReference type="PANTHER" id="PTHR30404:SF0">
    <property type="entry name" value="N-ACETYLMURAMOYL-L-ALANINE AMIDASE AMIC"/>
    <property type="match status" value="1"/>
</dbReference>
<evidence type="ECO:0000256" key="1">
    <source>
        <dbReference type="ARBA" id="ARBA00022801"/>
    </source>
</evidence>
<evidence type="ECO:0000313" key="3">
    <source>
        <dbReference type="EMBL" id="MPN01416.1"/>
    </source>
</evidence>
<comment type="caution">
    <text evidence="3">The sequence shown here is derived from an EMBL/GenBank/DDBJ whole genome shotgun (WGS) entry which is preliminary data.</text>
</comment>
<dbReference type="GO" id="GO:0009253">
    <property type="term" value="P:peptidoglycan catabolic process"/>
    <property type="evidence" value="ECO:0007669"/>
    <property type="project" value="InterPro"/>
</dbReference>
<dbReference type="AlphaFoldDB" id="A0A645EIZ4"/>
<organism evidence="3">
    <name type="scientific">bioreactor metagenome</name>
    <dbReference type="NCBI Taxonomy" id="1076179"/>
    <lineage>
        <taxon>unclassified sequences</taxon>
        <taxon>metagenomes</taxon>
        <taxon>ecological metagenomes</taxon>
    </lineage>
</organism>
<reference evidence="3" key="1">
    <citation type="submission" date="2019-08" db="EMBL/GenBank/DDBJ databases">
        <authorList>
            <person name="Kucharzyk K."/>
            <person name="Murdoch R.W."/>
            <person name="Higgins S."/>
            <person name="Loffler F."/>
        </authorList>
    </citation>
    <scope>NUCLEOTIDE SEQUENCE</scope>
</reference>
<sequence length="241" mass="25167">MVVFIRRTHLGFSALLLTAVAGMALILWQGSGSVSVLSSQPMGSPSRVVVVDPGHGGEDGGAVAGDGTVESGLNLQIAGRLDALLRFLGQDTVMTRTEDVSIHSPAATTLRQKKASDLKNRVALVNGLENAVLLSIHQNSLPGSPKTHGAQVFYNGVEPAPALASAVQERLNSSVNTGNGKTPKRISDSIYLTKNATAPAIIVECGFLSNSAETTRLQEPGYQTRLALAIAAGYFSTEETS</sequence>
<evidence type="ECO:0000259" key="2">
    <source>
        <dbReference type="SMART" id="SM00646"/>
    </source>
</evidence>
<feature type="domain" description="MurNAc-LAA" evidence="2">
    <location>
        <begin position="122"/>
        <end position="235"/>
    </location>
</feature>
<gene>
    <name evidence="3" type="ORF">SDC9_148625</name>
</gene>
<dbReference type="GO" id="GO:0008745">
    <property type="term" value="F:N-acetylmuramoyl-L-alanine amidase activity"/>
    <property type="evidence" value="ECO:0007669"/>
    <property type="project" value="InterPro"/>
</dbReference>
<dbReference type="GO" id="GO:0030288">
    <property type="term" value="C:outer membrane-bounded periplasmic space"/>
    <property type="evidence" value="ECO:0007669"/>
    <property type="project" value="TreeGrafter"/>
</dbReference>
<dbReference type="InterPro" id="IPR050695">
    <property type="entry name" value="N-acetylmuramoyl_amidase_3"/>
</dbReference>
<dbReference type="Pfam" id="PF01520">
    <property type="entry name" value="Amidase_3"/>
    <property type="match status" value="1"/>
</dbReference>
<name>A0A645EIZ4_9ZZZZ</name>
<dbReference type="EMBL" id="VSSQ01047429">
    <property type="protein sequence ID" value="MPN01416.1"/>
    <property type="molecule type" value="Genomic_DNA"/>
</dbReference>
<protein>
    <recommendedName>
        <fullName evidence="2">MurNAc-LAA domain-containing protein</fullName>
    </recommendedName>
</protein>
<dbReference type="CDD" id="cd02696">
    <property type="entry name" value="MurNAc-LAA"/>
    <property type="match status" value="1"/>
</dbReference>